<dbReference type="InterPro" id="IPR001940">
    <property type="entry name" value="Peptidase_S1C"/>
</dbReference>
<dbReference type="Proteomes" id="UP000624703">
    <property type="component" value="Unassembled WGS sequence"/>
</dbReference>
<reference evidence="6" key="1">
    <citation type="submission" date="2021-01" db="EMBL/GenBank/DDBJ databases">
        <title>Modified the classification status of verrucomicrobia.</title>
        <authorList>
            <person name="Feng X."/>
        </authorList>
    </citation>
    <scope>NUCLEOTIDE SEQUENCE</scope>
    <source>
        <strain evidence="6">_KCTC 22039</strain>
    </source>
</reference>
<dbReference type="InterPro" id="IPR041517">
    <property type="entry name" value="DEGP_PDZ"/>
</dbReference>
<keyword evidence="1" id="KW-0645">Protease</keyword>
<dbReference type="AlphaFoldDB" id="A0A8J7MG42"/>
<dbReference type="SUPFAM" id="SSF50156">
    <property type="entry name" value="PDZ domain-like"/>
    <property type="match status" value="1"/>
</dbReference>
<gene>
    <name evidence="6" type="ORF">JIN82_08450</name>
</gene>
<keyword evidence="2" id="KW-0378">Hydrolase</keyword>
<evidence type="ECO:0000256" key="4">
    <source>
        <dbReference type="SAM" id="SignalP"/>
    </source>
</evidence>
<protein>
    <submittedName>
        <fullName evidence="6">PDZ domain-containing protein</fullName>
    </submittedName>
</protein>
<evidence type="ECO:0000313" key="7">
    <source>
        <dbReference type="Proteomes" id="UP000624703"/>
    </source>
</evidence>
<keyword evidence="3" id="KW-0720">Serine protease</keyword>
<feature type="signal peptide" evidence="4">
    <location>
        <begin position="1"/>
        <end position="28"/>
    </location>
</feature>
<dbReference type="Pfam" id="PF13365">
    <property type="entry name" value="Trypsin_2"/>
    <property type="match status" value="1"/>
</dbReference>
<dbReference type="Gene3D" id="2.40.10.120">
    <property type="match status" value="1"/>
</dbReference>
<dbReference type="InterPro" id="IPR001478">
    <property type="entry name" value="PDZ"/>
</dbReference>
<dbReference type="PANTHER" id="PTHR45980">
    <property type="match status" value="1"/>
</dbReference>
<keyword evidence="7" id="KW-1185">Reference proteome</keyword>
<dbReference type="Gene3D" id="2.30.42.10">
    <property type="match status" value="1"/>
</dbReference>
<comment type="caution">
    <text evidence="6">The sequence shown here is derived from an EMBL/GenBank/DDBJ whole genome shotgun (WGS) entry which is preliminary data.</text>
</comment>
<evidence type="ECO:0000256" key="2">
    <source>
        <dbReference type="ARBA" id="ARBA00022801"/>
    </source>
</evidence>
<dbReference type="Gene3D" id="3.20.190.20">
    <property type="match status" value="1"/>
</dbReference>
<dbReference type="InterPro" id="IPR036034">
    <property type="entry name" value="PDZ_sf"/>
</dbReference>
<dbReference type="EMBL" id="JAENIM010000039">
    <property type="protein sequence ID" value="MBK1791179.1"/>
    <property type="molecule type" value="Genomic_DNA"/>
</dbReference>
<dbReference type="GO" id="GO:0004252">
    <property type="term" value="F:serine-type endopeptidase activity"/>
    <property type="evidence" value="ECO:0007669"/>
    <property type="project" value="InterPro"/>
</dbReference>
<dbReference type="PRINTS" id="PR00834">
    <property type="entry name" value="PROTEASES2C"/>
</dbReference>
<dbReference type="SUPFAM" id="SSF50494">
    <property type="entry name" value="Trypsin-like serine proteases"/>
    <property type="match status" value="1"/>
</dbReference>
<dbReference type="PROSITE" id="PS50106">
    <property type="entry name" value="PDZ"/>
    <property type="match status" value="1"/>
</dbReference>
<sequence>MKIFSIITKSTLCSALTISMVASTLSLSAQSPEKSVIRINSTSQTYNNWQPWDKNAPSTTRALGAVLDGKQILTTAELAADAVNIELESIDGTRTVPAKVVAVDYQANLALLEAEGSEAESFTADLVPLQTNGPAKIGDQLEIWQVEDNGMPLITKGNVQSVDIVSSFAPGGYFLTYEAKASMQSASSSFSLPVVREGKLLGILTSYNSKDQIVDVIAPEIVKSFLEDAADGEYLGFPSLGIAANLTVDPSFRKWLKLPDDAGGLYISRILKGSAAENAGLQKNDVITAINGHQIGRRGYYQDDTYGQLYWSHLIRGSNKIGDTIKIDIMRDGKPMQVDAKLKMASERLIPRETFGEAPNYLVKGGFIFQELTQGYLSGFGKDWQNKAPIDLLDALDSPEDYEENRNRIVILSATIPTPATTGYESLRNLIVNKVNGVKIADLKSLAEAFQKPDSDGIHTIEFLGGRPETIYLDASYSDEVDAQLIQRGIPKLSRF</sequence>
<dbReference type="GO" id="GO:0006508">
    <property type="term" value="P:proteolysis"/>
    <property type="evidence" value="ECO:0007669"/>
    <property type="project" value="UniProtKB-KW"/>
</dbReference>
<feature type="chain" id="PRO_5035195338" evidence="4">
    <location>
        <begin position="29"/>
        <end position="496"/>
    </location>
</feature>
<dbReference type="InterPro" id="IPR046449">
    <property type="entry name" value="DEGP_PDZ_sf"/>
</dbReference>
<evidence type="ECO:0000259" key="5">
    <source>
        <dbReference type="PROSITE" id="PS50106"/>
    </source>
</evidence>
<dbReference type="RefSeq" id="WP_200311193.1">
    <property type="nucleotide sequence ID" value="NZ_JAENIM010000039.1"/>
</dbReference>
<feature type="domain" description="PDZ" evidence="5">
    <location>
        <begin position="223"/>
        <end position="295"/>
    </location>
</feature>
<keyword evidence="4" id="KW-0732">Signal</keyword>
<dbReference type="Pfam" id="PF13180">
    <property type="entry name" value="PDZ_2"/>
    <property type="match status" value="1"/>
</dbReference>
<evidence type="ECO:0000256" key="3">
    <source>
        <dbReference type="ARBA" id="ARBA00022825"/>
    </source>
</evidence>
<accession>A0A8J7MG42</accession>
<organism evidence="6 7">
    <name type="scientific">Persicirhabdus sediminis</name>
    <dbReference type="NCBI Taxonomy" id="454144"/>
    <lineage>
        <taxon>Bacteria</taxon>
        <taxon>Pseudomonadati</taxon>
        <taxon>Verrucomicrobiota</taxon>
        <taxon>Verrucomicrobiia</taxon>
        <taxon>Verrucomicrobiales</taxon>
        <taxon>Verrucomicrobiaceae</taxon>
        <taxon>Persicirhabdus</taxon>
    </lineage>
</organism>
<name>A0A8J7MG42_9BACT</name>
<dbReference type="SMART" id="SM00228">
    <property type="entry name" value="PDZ"/>
    <property type="match status" value="1"/>
</dbReference>
<evidence type="ECO:0000256" key="1">
    <source>
        <dbReference type="ARBA" id="ARBA00022670"/>
    </source>
</evidence>
<proteinExistence type="predicted"/>
<evidence type="ECO:0000313" key="6">
    <source>
        <dbReference type="EMBL" id="MBK1791179.1"/>
    </source>
</evidence>
<dbReference type="PANTHER" id="PTHR45980:SF9">
    <property type="entry name" value="PROTEASE DO-LIKE 10, MITOCHONDRIAL-RELATED"/>
    <property type="match status" value="1"/>
</dbReference>
<dbReference type="InterPro" id="IPR009003">
    <property type="entry name" value="Peptidase_S1_PA"/>
</dbReference>
<dbReference type="Pfam" id="PF17815">
    <property type="entry name" value="PDZ_3"/>
    <property type="match status" value="1"/>
</dbReference>